<evidence type="ECO:0000256" key="1">
    <source>
        <dbReference type="ARBA" id="ARBA00022786"/>
    </source>
</evidence>
<evidence type="ECO:0000313" key="6">
    <source>
        <dbReference type="Proteomes" id="UP000436088"/>
    </source>
</evidence>
<evidence type="ECO:0000256" key="3">
    <source>
        <dbReference type="SAM" id="MobiDB-lite"/>
    </source>
</evidence>
<feature type="domain" description="NPH3" evidence="4">
    <location>
        <begin position="1"/>
        <end position="53"/>
    </location>
</feature>
<feature type="compositionally biased region" description="Basic residues" evidence="3">
    <location>
        <begin position="64"/>
        <end position="77"/>
    </location>
</feature>
<feature type="region of interest" description="Disordered" evidence="3">
    <location>
        <begin position="55"/>
        <end position="91"/>
    </location>
</feature>
<evidence type="ECO:0000259" key="4">
    <source>
        <dbReference type="PROSITE" id="PS51649"/>
    </source>
</evidence>
<gene>
    <name evidence="5" type="ORF">F3Y22_tig00110831pilonHSYRG00431</name>
</gene>
<keyword evidence="1" id="KW-0833">Ubl conjugation pathway</keyword>
<dbReference type="Pfam" id="PF03000">
    <property type="entry name" value="NPH3"/>
    <property type="match status" value="1"/>
</dbReference>
<dbReference type="InterPro" id="IPR027356">
    <property type="entry name" value="NPH3_dom"/>
</dbReference>
<dbReference type="Proteomes" id="UP000436088">
    <property type="component" value="Unassembled WGS sequence"/>
</dbReference>
<accession>A0A6A2ZLV0</accession>
<dbReference type="UniPathway" id="UPA00143"/>
<proteinExistence type="inferred from homology"/>
<protein>
    <recommendedName>
        <fullName evidence="4">NPH3 domain-containing protein</fullName>
    </recommendedName>
</protein>
<name>A0A6A2ZLV0_HIBSY</name>
<sequence>MPEHPMLSKSERTSICELIDCKKLSVDACMHAVRNERLPSRVVMQVVLFDQVRAAASSGGNTRKDRKGLKMGSHGRTKAAATNPVKDRDAPVTSDELNGALMFGNSAITKVKSSLKSTRMFKKVWSSKGSHCQTSFSDSSETIGSAKMEKCKLKSLGLMLI</sequence>
<dbReference type="GO" id="GO:0016567">
    <property type="term" value="P:protein ubiquitination"/>
    <property type="evidence" value="ECO:0007669"/>
    <property type="project" value="UniProtKB-UniPathway"/>
</dbReference>
<keyword evidence="6" id="KW-1185">Reference proteome</keyword>
<dbReference type="InterPro" id="IPR043454">
    <property type="entry name" value="NPH3/RPT2-like"/>
</dbReference>
<evidence type="ECO:0000256" key="2">
    <source>
        <dbReference type="PROSITE-ProRule" id="PRU00982"/>
    </source>
</evidence>
<evidence type="ECO:0000313" key="5">
    <source>
        <dbReference type="EMBL" id="KAE8692680.1"/>
    </source>
</evidence>
<dbReference type="PANTHER" id="PTHR32370">
    <property type="entry name" value="OS12G0117600 PROTEIN"/>
    <property type="match status" value="1"/>
</dbReference>
<dbReference type="AlphaFoldDB" id="A0A6A2ZLV0"/>
<dbReference type="EMBL" id="VEPZ02001131">
    <property type="protein sequence ID" value="KAE8692680.1"/>
    <property type="molecule type" value="Genomic_DNA"/>
</dbReference>
<comment type="caution">
    <text evidence="5">The sequence shown here is derived from an EMBL/GenBank/DDBJ whole genome shotgun (WGS) entry which is preliminary data.</text>
</comment>
<comment type="similarity">
    <text evidence="2">Belongs to the NPH3 family.</text>
</comment>
<reference evidence="5" key="1">
    <citation type="submission" date="2019-09" db="EMBL/GenBank/DDBJ databases">
        <title>Draft genome information of white flower Hibiscus syriacus.</title>
        <authorList>
            <person name="Kim Y.-M."/>
        </authorList>
    </citation>
    <scope>NUCLEOTIDE SEQUENCE [LARGE SCALE GENOMIC DNA]</scope>
    <source>
        <strain evidence="5">YM2019G1</strain>
    </source>
</reference>
<organism evidence="5 6">
    <name type="scientific">Hibiscus syriacus</name>
    <name type="common">Rose of Sharon</name>
    <dbReference type="NCBI Taxonomy" id="106335"/>
    <lineage>
        <taxon>Eukaryota</taxon>
        <taxon>Viridiplantae</taxon>
        <taxon>Streptophyta</taxon>
        <taxon>Embryophyta</taxon>
        <taxon>Tracheophyta</taxon>
        <taxon>Spermatophyta</taxon>
        <taxon>Magnoliopsida</taxon>
        <taxon>eudicotyledons</taxon>
        <taxon>Gunneridae</taxon>
        <taxon>Pentapetalae</taxon>
        <taxon>rosids</taxon>
        <taxon>malvids</taxon>
        <taxon>Malvales</taxon>
        <taxon>Malvaceae</taxon>
        <taxon>Malvoideae</taxon>
        <taxon>Hibiscus</taxon>
    </lineage>
</organism>
<dbReference type="PROSITE" id="PS51649">
    <property type="entry name" value="NPH3"/>
    <property type="match status" value="1"/>
</dbReference>